<feature type="binding site" evidence="6">
    <location>
        <position position="93"/>
    </location>
    <ligand>
        <name>Fe cation</name>
        <dbReference type="ChEBI" id="CHEBI:24875"/>
    </ligand>
</feature>
<gene>
    <name evidence="6" type="primary">def</name>
    <name evidence="7" type="ORF">HFN_0459</name>
</gene>
<keyword evidence="3 6" id="KW-0378">Hydrolase</keyword>
<dbReference type="eggNOG" id="COG0242">
    <property type="taxonomic scope" value="Bacteria"/>
</dbReference>
<dbReference type="InterPro" id="IPR023635">
    <property type="entry name" value="Peptide_deformylase"/>
</dbReference>
<comment type="catalytic activity">
    <reaction evidence="6">
        <text>N-terminal N-formyl-L-methionyl-[peptide] + H2O = N-terminal L-methionyl-[peptide] + formate</text>
        <dbReference type="Rhea" id="RHEA:24420"/>
        <dbReference type="Rhea" id="RHEA-COMP:10639"/>
        <dbReference type="Rhea" id="RHEA-COMP:10640"/>
        <dbReference type="ChEBI" id="CHEBI:15377"/>
        <dbReference type="ChEBI" id="CHEBI:15740"/>
        <dbReference type="ChEBI" id="CHEBI:49298"/>
        <dbReference type="ChEBI" id="CHEBI:64731"/>
        <dbReference type="EC" id="3.5.1.88"/>
    </reaction>
</comment>
<protein>
    <recommendedName>
        <fullName evidence="6">Peptide deformylase</fullName>
        <shortName evidence="6">PDF</shortName>
        <ecNumber evidence="6">3.5.1.88</ecNumber>
    </recommendedName>
    <alternativeName>
        <fullName evidence="6">Polypeptide deformylase</fullName>
    </alternativeName>
</protein>
<dbReference type="Gene3D" id="3.90.45.10">
    <property type="entry name" value="Peptide deformylase"/>
    <property type="match status" value="1"/>
</dbReference>
<evidence type="ECO:0000313" key="8">
    <source>
        <dbReference type="Proteomes" id="UP000018143"/>
    </source>
</evidence>
<keyword evidence="2 6" id="KW-0479">Metal-binding</keyword>
<dbReference type="STRING" id="1325130.HFN_0459"/>
<dbReference type="EMBL" id="BASD01000018">
    <property type="protein sequence ID" value="GAD19328.1"/>
    <property type="molecule type" value="Genomic_DNA"/>
</dbReference>
<dbReference type="AlphaFoldDB" id="T1DW61"/>
<dbReference type="Proteomes" id="UP000018143">
    <property type="component" value="Unassembled WGS sequence"/>
</dbReference>
<dbReference type="GO" id="GO:0006412">
    <property type="term" value="P:translation"/>
    <property type="evidence" value="ECO:0007669"/>
    <property type="project" value="UniProtKB-UniRule"/>
</dbReference>
<evidence type="ECO:0000256" key="2">
    <source>
        <dbReference type="ARBA" id="ARBA00022723"/>
    </source>
</evidence>
<dbReference type="InterPro" id="IPR036821">
    <property type="entry name" value="Peptide_deformylase_sf"/>
</dbReference>
<keyword evidence="5 6" id="KW-0408">Iron</keyword>
<evidence type="ECO:0000256" key="6">
    <source>
        <dbReference type="HAMAP-Rule" id="MF_00163"/>
    </source>
</evidence>
<feature type="binding site" evidence="6">
    <location>
        <position position="139"/>
    </location>
    <ligand>
        <name>Fe cation</name>
        <dbReference type="ChEBI" id="CHEBI:24875"/>
    </ligand>
</feature>
<dbReference type="PRINTS" id="PR01576">
    <property type="entry name" value="PDEFORMYLASE"/>
</dbReference>
<comment type="function">
    <text evidence="6">Removes the formyl group from the N-terminal Met of newly synthesized proteins. Requires at least a dipeptide for an efficient rate of reaction. N-terminal L-methionine is a prerequisite for activity but the enzyme has broad specificity at other positions.</text>
</comment>
<dbReference type="GO" id="GO:0042586">
    <property type="term" value="F:peptide deformylase activity"/>
    <property type="evidence" value="ECO:0007669"/>
    <property type="project" value="UniProtKB-UniRule"/>
</dbReference>
<dbReference type="PANTHER" id="PTHR10458">
    <property type="entry name" value="PEPTIDE DEFORMYLASE"/>
    <property type="match status" value="1"/>
</dbReference>
<evidence type="ECO:0000313" key="7">
    <source>
        <dbReference type="EMBL" id="GAD19328.1"/>
    </source>
</evidence>
<proteinExistence type="inferred from homology"/>
<dbReference type="PIRSF" id="PIRSF004749">
    <property type="entry name" value="Pep_def"/>
    <property type="match status" value="1"/>
</dbReference>
<dbReference type="NCBIfam" id="NF001159">
    <property type="entry name" value="PRK00150.1-3"/>
    <property type="match status" value="1"/>
</dbReference>
<dbReference type="NCBIfam" id="TIGR00079">
    <property type="entry name" value="pept_deformyl"/>
    <property type="match status" value="1"/>
</dbReference>
<evidence type="ECO:0000256" key="4">
    <source>
        <dbReference type="ARBA" id="ARBA00022917"/>
    </source>
</evidence>
<name>T1DW61_9HELI</name>
<dbReference type="SUPFAM" id="SSF56420">
    <property type="entry name" value="Peptide deformylase"/>
    <property type="match status" value="1"/>
</dbReference>
<evidence type="ECO:0000256" key="1">
    <source>
        <dbReference type="ARBA" id="ARBA00010759"/>
    </source>
</evidence>
<dbReference type="FunFam" id="3.90.45.10:FF:000008">
    <property type="entry name" value="Peptide deformylase"/>
    <property type="match status" value="1"/>
</dbReference>
<dbReference type="HAMAP" id="MF_00163">
    <property type="entry name" value="Pep_deformylase"/>
    <property type="match status" value="1"/>
</dbReference>
<evidence type="ECO:0000256" key="5">
    <source>
        <dbReference type="ARBA" id="ARBA00023004"/>
    </source>
</evidence>
<dbReference type="Pfam" id="PF01327">
    <property type="entry name" value="Pep_deformylase"/>
    <property type="match status" value="1"/>
</dbReference>
<accession>T1DW61</accession>
<dbReference type="EC" id="3.5.1.88" evidence="6"/>
<comment type="caution">
    <text evidence="7">The sequence shown here is derived from an EMBL/GenBank/DDBJ whole genome shotgun (WGS) entry which is preliminary data.</text>
</comment>
<organism evidence="7 8">
    <name type="scientific">Helicobacter fennelliae MRY12-0050</name>
    <dbReference type="NCBI Taxonomy" id="1325130"/>
    <lineage>
        <taxon>Bacteria</taxon>
        <taxon>Pseudomonadati</taxon>
        <taxon>Campylobacterota</taxon>
        <taxon>Epsilonproteobacteria</taxon>
        <taxon>Campylobacterales</taxon>
        <taxon>Helicobacteraceae</taxon>
        <taxon>Helicobacter</taxon>
    </lineage>
</organism>
<keyword evidence="4 6" id="KW-0648">Protein biosynthesis</keyword>
<comment type="similarity">
    <text evidence="1 6">Belongs to the polypeptide deformylase family.</text>
</comment>
<feature type="binding site" evidence="6">
    <location>
        <position position="135"/>
    </location>
    <ligand>
        <name>Fe cation</name>
        <dbReference type="ChEBI" id="CHEBI:24875"/>
    </ligand>
</feature>
<reference evidence="7 8" key="1">
    <citation type="journal article" date="2013" name="Genome Announc.">
        <title>Draft Genome Sequence of Helicobacter fennelliae Strain MRY12-0050, Isolated from a Bacteremia Patient.</title>
        <authorList>
            <person name="Rimbara E."/>
            <person name="Matsui M."/>
            <person name="Mori S."/>
            <person name="Suzuki S."/>
            <person name="Suzuki M."/>
            <person name="Kim H."/>
            <person name="Sekizuka T."/>
            <person name="Kuroda M."/>
            <person name="Shibayama K."/>
        </authorList>
    </citation>
    <scope>NUCLEOTIDE SEQUENCE [LARGE SCALE GENOMIC DNA]</scope>
    <source>
        <strain evidence="7 8">MRY12-0050</strain>
    </source>
</reference>
<sequence>MTIIKYPDSRLKQKSSPVEVFDENLAQMLDEMYQIMTQTNGIGLAAIQVGIPLRALIINLHREDGEQYKEDTLEIINPVILKTKGLTTYREGCLSVPGFYEDIERFEEVSIAYQDRHGQEKILQATELLAIAIQHEMDHLEGILFIDKLPLLRRKKFEKELKKIQKEQRDKKSNEIRKTRI</sequence>
<dbReference type="PANTHER" id="PTHR10458:SF22">
    <property type="entry name" value="PEPTIDE DEFORMYLASE"/>
    <property type="match status" value="1"/>
</dbReference>
<keyword evidence="8" id="KW-1185">Reference proteome</keyword>
<comment type="cofactor">
    <cofactor evidence="6">
        <name>Fe(2+)</name>
        <dbReference type="ChEBI" id="CHEBI:29033"/>
    </cofactor>
    <text evidence="6">Binds 1 Fe(2+) ion.</text>
</comment>
<feature type="active site" evidence="6">
    <location>
        <position position="136"/>
    </location>
</feature>
<dbReference type="CDD" id="cd00487">
    <property type="entry name" value="Pep_deformylase"/>
    <property type="match status" value="1"/>
</dbReference>
<dbReference type="GO" id="GO:0046872">
    <property type="term" value="F:metal ion binding"/>
    <property type="evidence" value="ECO:0007669"/>
    <property type="project" value="UniProtKB-KW"/>
</dbReference>
<evidence type="ECO:0000256" key="3">
    <source>
        <dbReference type="ARBA" id="ARBA00022801"/>
    </source>
</evidence>
<dbReference type="OrthoDB" id="9804313at2"/>
<dbReference type="RefSeq" id="WP_023948573.1">
    <property type="nucleotide sequence ID" value="NZ_BASD01000018.1"/>
</dbReference>